<dbReference type="Proteomes" id="UP000001072">
    <property type="component" value="Unassembled WGS sequence"/>
</dbReference>
<protein>
    <submittedName>
        <fullName evidence="2">Uncharacterized protein</fullName>
    </submittedName>
</protein>
<sequence>MAPSNFPTCITCTEEYPFMDTITHPICGSCLYNDKLETASDPDSIPPLKFCKDGCGIQLGRYATDMCGPCKQKSGQLTQQPPPRCDAPLPAKQLSPASIASIRKTIDLPSRPAASTSRLQTPAQVLGNCCNCVVPSPAPVSRPIKRSAPDPSELTPTMLNHAEGYKQGETRAKRVRMDCIEWEDEMARSATRHFQENSVGFFQNPTKSCKSEKLLYPNLPSYDSTFYLLGVSTAKLSGDPLKEHILLLSTKQPGKRKAQGPVVMTLFFAAATYLASTIPTSFQLNSNSGNEQSKKDDQSNQSDEDEESEELDDFLTSLNRFQPILRWYLRLSQVF</sequence>
<dbReference type="GeneID" id="18924889"/>
<keyword evidence="3" id="KW-1185">Reference proteome</keyword>
<dbReference type="InParanoid" id="F4S8U0"/>
<feature type="region of interest" description="Disordered" evidence="1">
    <location>
        <begin position="141"/>
        <end position="166"/>
    </location>
</feature>
<dbReference type="KEGG" id="mlr:MELLADRAFT_113123"/>
<organism evidence="3">
    <name type="scientific">Melampsora larici-populina (strain 98AG31 / pathotype 3-4-7)</name>
    <name type="common">Poplar leaf rust fungus</name>
    <dbReference type="NCBI Taxonomy" id="747676"/>
    <lineage>
        <taxon>Eukaryota</taxon>
        <taxon>Fungi</taxon>
        <taxon>Dikarya</taxon>
        <taxon>Basidiomycota</taxon>
        <taxon>Pucciniomycotina</taxon>
        <taxon>Pucciniomycetes</taxon>
        <taxon>Pucciniales</taxon>
        <taxon>Melampsoraceae</taxon>
        <taxon>Melampsora</taxon>
    </lineage>
</organism>
<reference evidence="3" key="1">
    <citation type="journal article" date="2011" name="Proc. Natl. Acad. Sci. U.S.A.">
        <title>Obligate biotrophy features unraveled by the genomic analysis of rust fungi.</title>
        <authorList>
            <person name="Duplessis S."/>
            <person name="Cuomo C.A."/>
            <person name="Lin Y.-C."/>
            <person name="Aerts A."/>
            <person name="Tisserant E."/>
            <person name="Veneault-Fourrey C."/>
            <person name="Joly D.L."/>
            <person name="Hacquard S."/>
            <person name="Amselem J."/>
            <person name="Cantarel B.L."/>
            <person name="Chiu R."/>
            <person name="Coutinho P.M."/>
            <person name="Feau N."/>
            <person name="Field M."/>
            <person name="Frey P."/>
            <person name="Gelhaye E."/>
            <person name="Goldberg J."/>
            <person name="Grabherr M.G."/>
            <person name="Kodira C.D."/>
            <person name="Kohler A."/>
            <person name="Kuees U."/>
            <person name="Lindquist E.A."/>
            <person name="Lucas S.M."/>
            <person name="Mago R."/>
            <person name="Mauceli E."/>
            <person name="Morin E."/>
            <person name="Murat C."/>
            <person name="Pangilinan J.L."/>
            <person name="Park R."/>
            <person name="Pearson M."/>
            <person name="Quesneville H."/>
            <person name="Rouhier N."/>
            <person name="Sakthikumar S."/>
            <person name="Salamov A.A."/>
            <person name="Schmutz J."/>
            <person name="Selles B."/>
            <person name="Shapiro H."/>
            <person name="Tanguay P."/>
            <person name="Tuskan G.A."/>
            <person name="Henrissat B."/>
            <person name="Van de Peer Y."/>
            <person name="Rouze P."/>
            <person name="Ellis J.G."/>
            <person name="Dodds P.N."/>
            <person name="Schein J.E."/>
            <person name="Zhong S."/>
            <person name="Hamelin R.C."/>
            <person name="Grigoriev I.V."/>
            <person name="Szabo L.J."/>
            <person name="Martin F."/>
        </authorList>
    </citation>
    <scope>NUCLEOTIDE SEQUENCE [LARGE SCALE GENOMIC DNA]</scope>
    <source>
        <strain evidence="3">98AG31 / pathotype 3-4-7</strain>
    </source>
</reference>
<dbReference type="EMBL" id="GL883166">
    <property type="protein sequence ID" value="EGF98964.1"/>
    <property type="molecule type" value="Genomic_DNA"/>
</dbReference>
<dbReference type="RefSeq" id="XP_007417794.1">
    <property type="nucleotide sequence ID" value="XM_007417732.1"/>
</dbReference>
<accession>F4S8U0</accession>
<evidence type="ECO:0000313" key="3">
    <source>
        <dbReference type="Proteomes" id="UP000001072"/>
    </source>
</evidence>
<evidence type="ECO:0000313" key="2">
    <source>
        <dbReference type="EMBL" id="EGF98964.1"/>
    </source>
</evidence>
<proteinExistence type="predicted"/>
<feature type="region of interest" description="Disordered" evidence="1">
    <location>
        <begin position="284"/>
        <end position="310"/>
    </location>
</feature>
<dbReference type="VEuPathDB" id="FungiDB:MELLADRAFT_113123"/>
<dbReference type="AlphaFoldDB" id="F4S8U0"/>
<dbReference type="HOGENOM" id="CLU_829189_0_0_1"/>
<name>F4S8U0_MELLP</name>
<evidence type="ECO:0000256" key="1">
    <source>
        <dbReference type="SAM" id="MobiDB-lite"/>
    </source>
</evidence>
<gene>
    <name evidence="2" type="ORF">MELLADRAFT_113123</name>
</gene>